<evidence type="ECO:0008006" key="5">
    <source>
        <dbReference type="Google" id="ProtNLM"/>
    </source>
</evidence>
<organism evidence="3 4">
    <name type="scientific">Urochloa decumbens</name>
    <dbReference type="NCBI Taxonomy" id="240449"/>
    <lineage>
        <taxon>Eukaryota</taxon>
        <taxon>Viridiplantae</taxon>
        <taxon>Streptophyta</taxon>
        <taxon>Embryophyta</taxon>
        <taxon>Tracheophyta</taxon>
        <taxon>Spermatophyta</taxon>
        <taxon>Magnoliopsida</taxon>
        <taxon>Liliopsida</taxon>
        <taxon>Poales</taxon>
        <taxon>Poaceae</taxon>
        <taxon>PACMAD clade</taxon>
        <taxon>Panicoideae</taxon>
        <taxon>Panicodae</taxon>
        <taxon>Paniceae</taxon>
        <taxon>Melinidinae</taxon>
        <taxon>Urochloa</taxon>
    </lineage>
</organism>
<protein>
    <recommendedName>
        <fullName evidence="5">DUF1618 domain-containing protein</fullName>
    </recommendedName>
</protein>
<feature type="chain" id="PRO_5044721941" description="DUF1618 domain-containing protein" evidence="1">
    <location>
        <begin position="24"/>
        <end position="325"/>
    </location>
</feature>
<accession>A0ABC9FGQ8</accession>
<feature type="signal peptide" evidence="1">
    <location>
        <begin position="1"/>
        <end position="23"/>
    </location>
</feature>
<keyword evidence="4" id="KW-1185">Reference proteome</keyword>
<dbReference type="Proteomes" id="UP001497457">
    <property type="component" value="Chromosome 5rd"/>
</dbReference>
<evidence type="ECO:0000313" key="4">
    <source>
        <dbReference type="Proteomes" id="UP001497457"/>
    </source>
</evidence>
<dbReference type="PANTHER" id="PTHR33207">
    <property type="entry name" value="F-BOX DOMAIN CONTAINING PROTEIN-RELATED"/>
    <property type="match status" value="1"/>
</dbReference>
<dbReference type="EMBL" id="OZ075115">
    <property type="protein sequence ID" value="CAL5065253.1"/>
    <property type="molecule type" value="Genomic_DNA"/>
</dbReference>
<reference evidence="4" key="1">
    <citation type="submission" date="2024-06" db="EMBL/GenBank/DDBJ databases">
        <authorList>
            <person name="Ryan C."/>
        </authorList>
    </citation>
    <scope>NUCLEOTIDE SEQUENCE [LARGE SCALE GENOMIC DNA]</scope>
</reference>
<dbReference type="Proteomes" id="UP001497457">
    <property type="component" value="Chromosome 6rd"/>
</dbReference>
<dbReference type="EMBL" id="OZ075116">
    <property type="protein sequence ID" value="CAL5075205.1"/>
    <property type="molecule type" value="Genomic_DNA"/>
</dbReference>
<proteinExistence type="predicted"/>
<evidence type="ECO:0000313" key="2">
    <source>
        <dbReference type="EMBL" id="CAL5065253.1"/>
    </source>
</evidence>
<reference evidence="3 4" key="2">
    <citation type="submission" date="2024-10" db="EMBL/GenBank/DDBJ databases">
        <authorList>
            <person name="Ryan C."/>
        </authorList>
    </citation>
    <scope>NUCLEOTIDE SEQUENCE [LARGE SCALE GENOMIC DNA]</scope>
</reference>
<sequence>MVTRHAAIAFRHLSLRLLGSSSAAASPRLLGYFHQPGATVCLNDYRSQTPSAPVFAPIAGSTSPRLSLDFLPIDAASSRFTLYDSHRGLLLLLRSAKTRGPHLLVCDPVSRLHALLPPPPRSEARDFVGAALVSRRGRRGSLDCDAVLVTVPGGRPRAPGSRTLYWHVCNNDSALALDAATMEFSFARAPSLILDEYTFAKFRFGEMPDDGRLCVGALEWERLMLCVRGTGSKDGWVLERDVCLRKVLDSVPGLPKDAPGRTSRIWLGDIDAGRTGKVFISTLGHGCFAYHLDTGRLDCLTTDDGLEYGRTIFAYFSGPDCGSDS</sequence>
<evidence type="ECO:0000313" key="3">
    <source>
        <dbReference type="EMBL" id="CAL5075205.1"/>
    </source>
</evidence>
<gene>
    <name evidence="3" type="ORF">URODEC1_LOCUS105581</name>
    <name evidence="2" type="ORF">URODEC1_LOCUS99871</name>
</gene>
<dbReference type="AlphaFoldDB" id="A0ABC9FGQ8"/>
<evidence type="ECO:0000256" key="1">
    <source>
        <dbReference type="SAM" id="SignalP"/>
    </source>
</evidence>
<keyword evidence="1" id="KW-0732">Signal</keyword>
<name>A0ABC9FGQ8_9POAL</name>